<dbReference type="Pfam" id="PF17863">
    <property type="entry name" value="AAA_lid_2"/>
    <property type="match status" value="1"/>
</dbReference>
<sequence>MTTTVESMQAQADEFRQRYATVRDMIGRVIVGHDDIVHGVLTAMLCGGHCLLEGVPGLGKTMLVRTLAEVLSLDFSRIQFTPDLMPADILGTNMIVEDERGHRRFEFQRGPVFTQILLADEINRATPKTQSAMLETMQEGTVTAAGQRFVLQKPFFVLATQNPIEQEGTYPLPEAQMDRFLFKLVVGYSTREQLNTIVDRTTRGETAELSKVMDGSEILKWQALVREVILAPHVQDYLVRLTLATHPDGPHSVEATNNYIRWGSSPRGAQTLALASKVRALLDGRYNVSFEDIRRVFLPALRHRVLLNFEAQAEGIEPDQVLLDVLERVPEKAD</sequence>
<name>A0A5C6DJI4_9BACT</name>
<gene>
    <name evidence="2" type="ORF">Poly41_38200</name>
</gene>
<reference evidence="2 3" key="1">
    <citation type="submission" date="2019-02" db="EMBL/GenBank/DDBJ databases">
        <title>Deep-cultivation of Planctomycetes and their phenomic and genomic characterization uncovers novel biology.</title>
        <authorList>
            <person name="Wiegand S."/>
            <person name="Jogler M."/>
            <person name="Boedeker C."/>
            <person name="Pinto D."/>
            <person name="Vollmers J."/>
            <person name="Rivas-Marin E."/>
            <person name="Kohn T."/>
            <person name="Peeters S.H."/>
            <person name="Heuer A."/>
            <person name="Rast P."/>
            <person name="Oberbeckmann S."/>
            <person name="Bunk B."/>
            <person name="Jeske O."/>
            <person name="Meyerdierks A."/>
            <person name="Storesund J.E."/>
            <person name="Kallscheuer N."/>
            <person name="Luecker S."/>
            <person name="Lage O.M."/>
            <person name="Pohl T."/>
            <person name="Merkel B.J."/>
            <person name="Hornburger P."/>
            <person name="Mueller R.-W."/>
            <person name="Bruemmer F."/>
            <person name="Labrenz M."/>
            <person name="Spormann A.M."/>
            <person name="Op Den Camp H."/>
            <person name="Overmann J."/>
            <person name="Amann R."/>
            <person name="Jetten M.S.M."/>
            <person name="Mascher T."/>
            <person name="Medema M.H."/>
            <person name="Devos D.P."/>
            <person name="Kaster A.-K."/>
            <person name="Ovreas L."/>
            <person name="Rohde M."/>
            <person name="Galperin M.Y."/>
            <person name="Jogler C."/>
        </authorList>
    </citation>
    <scope>NUCLEOTIDE SEQUENCE [LARGE SCALE GENOMIC DNA]</scope>
    <source>
        <strain evidence="2 3">Poly41</strain>
    </source>
</reference>
<dbReference type="GO" id="GO:0005524">
    <property type="term" value="F:ATP binding"/>
    <property type="evidence" value="ECO:0007669"/>
    <property type="project" value="InterPro"/>
</dbReference>
<dbReference type="InterPro" id="IPR027417">
    <property type="entry name" value="P-loop_NTPase"/>
</dbReference>
<dbReference type="InterPro" id="IPR011703">
    <property type="entry name" value="ATPase_AAA-3"/>
</dbReference>
<dbReference type="GO" id="GO:0016887">
    <property type="term" value="F:ATP hydrolysis activity"/>
    <property type="evidence" value="ECO:0007669"/>
    <property type="project" value="InterPro"/>
</dbReference>
<dbReference type="PANTHER" id="PTHR42759">
    <property type="entry name" value="MOXR FAMILY PROTEIN"/>
    <property type="match status" value="1"/>
</dbReference>
<evidence type="ECO:0000259" key="1">
    <source>
        <dbReference type="SMART" id="SM00382"/>
    </source>
</evidence>
<keyword evidence="3" id="KW-1185">Reference proteome</keyword>
<dbReference type="InterPro" id="IPR003593">
    <property type="entry name" value="AAA+_ATPase"/>
</dbReference>
<dbReference type="OrthoDB" id="9773454at2"/>
<dbReference type="EMBL" id="SJPV01000006">
    <property type="protein sequence ID" value="TWU36067.1"/>
    <property type="molecule type" value="Genomic_DNA"/>
</dbReference>
<dbReference type="AlphaFoldDB" id="A0A5C6DJI4"/>
<organism evidence="2 3">
    <name type="scientific">Novipirellula artificiosorum</name>
    <dbReference type="NCBI Taxonomy" id="2528016"/>
    <lineage>
        <taxon>Bacteria</taxon>
        <taxon>Pseudomonadati</taxon>
        <taxon>Planctomycetota</taxon>
        <taxon>Planctomycetia</taxon>
        <taxon>Pirellulales</taxon>
        <taxon>Pirellulaceae</taxon>
        <taxon>Novipirellula</taxon>
    </lineage>
</organism>
<dbReference type="Gene3D" id="1.10.8.80">
    <property type="entry name" value="Magnesium chelatase subunit I, C-Terminal domain"/>
    <property type="match status" value="1"/>
</dbReference>
<dbReference type="InterPro" id="IPR050764">
    <property type="entry name" value="CbbQ/NirQ/NorQ/GpvN"/>
</dbReference>
<dbReference type="CDD" id="cd00009">
    <property type="entry name" value="AAA"/>
    <property type="match status" value="1"/>
</dbReference>
<protein>
    <submittedName>
        <fullName evidence="2">ATPase family associated with various cellular activities (AAA)</fullName>
    </submittedName>
</protein>
<dbReference type="SMART" id="SM00382">
    <property type="entry name" value="AAA"/>
    <property type="match status" value="1"/>
</dbReference>
<dbReference type="Gene3D" id="3.40.50.300">
    <property type="entry name" value="P-loop containing nucleotide triphosphate hydrolases"/>
    <property type="match status" value="1"/>
</dbReference>
<evidence type="ECO:0000313" key="2">
    <source>
        <dbReference type="EMBL" id="TWU36067.1"/>
    </source>
</evidence>
<dbReference type="PANTHER" id="PTHR42759:SF1">
    <property type="entry name" value="MAGNESIUM-CHELATASE SUBUNIT CHLD"/>
    <property type="match status" value="1"/>
</dbReference>
<feature type="domain" description="AAA+ ATPase" evidence="1">
    <location>
        <begin position="46"/>
        <end position="190"/>
    </location>
</feature>
<dbReference type="PIRSF" id="PIRSF002849">
    <property type="entry name" value="AAA_ATPase_chaperone_MoxR_prd"/>
    <property type="match status" value="1"/>
</dbReference>
<accession>A0A5C6DJI4</accession>
<dbReference type="SUPFAM" id="SSF52540">
    <property type="entry name" value="P-loop containing nucleoside triphosphate hydrolases"/>
    <property type="match status" value="1"/>
</dbReference>
<comment type="caution">
    <text evidence="2">The sequence shown here is derived from an EMBL/GenBank/DDBJ whole genome shotgun (WGS) entry which is preliminary data.</text>
</comment>
<dbReference type="RefSeq" id="WP_146528104.1">
    <property type="nucleotide sequence ID" value="NZ_SJPV01000006.1"/>
</dbReference>
<dbReference type="Proteomes" id="UP000319143">
    <property type="component" value="Unassembled WGS sequence"/>
</dbReference>
<evidence type="ECO:0000313" key="3">
    <source>
        <dbReference type="Proteomes" id="UP000319143"/>
    </source>
</evidence>
<dbReference type="Pfam" id="PF07726">
    <property type="entry name" value="AAA_3"/>
    <property type="match status" value="1"/>
</dbReference>
<dbReference type="InterPro" id="IPR041628">
    <property type="entry name" value="ChlI/MoxR_AAA_lid"/>
</dbReference>
<proteinExistence type="predicted"/>